<keyword evidence="4" id="KW-0597">Phosphoprotein</keyword>
<feature type="domain" description="Rho-GAP" evidence="16">
    <location>
        <begin position="1032"/>
        <end position="1258"/>
    </location>
</feature>
<dbReference type="Proteomes" id="UP000319801">
    <property type="component" value="Unassembled WGS sequence"/>
</dbReference>
<evidence type="ECO:0000256" key="7">
    <source>
        <dbReference type="ARBA" id="ARBA00023002"/>
    </source>
</evidence>
<dbReference type="InterPro" id="IPR057459">
    <property type="entry name" value="SYDE1/2_C2"/>
</dbReference>
<keyword evidence="6" id="KW-0479">Metal-binding</keyword>
<comment type="function">
    <text evidence="12">GTPase activator for the Rho-type GTPases. As a GCM1 downstream effector, it is involved in placental development and positively regulates trophoblast cells migration. It regulates cytoskeletal remodeling by controlling the activity of Rho GTPases including RHOA, CDC42 and RAC1.</text>
</comment>
<dbReference type="PRINTS" id="PR00464">
    <property type="entry name" value="EP450II"/>
</dbReference>
<feature type="region of interest" description="Disordered" evidence="15">
    <location>
        <begin position="437"/>
        <end position="473"/>
    </location>
</feature>
<dbReference type="InterPro" id="IPR036396">
    <property type="entry name" value="Cyt_P450_sf"/>
</dbReference>
<evidence type="ECO:0000256" key="4">
    <source>
        <dbReference type="ARBA" id="ARBA00022553"/>
    </source>
</evidence>
<sequence length="1396" mass="156402">MSALLSEGLKSLLAPLLCAHGLCVCALTLVTLLSVRLAQLLWKRTRLSCFSCPPLRNWFLGHMGIIRSDEVGLQELDELIRTYRHSCAWFLGPFYNLVRCFHPDFIKPLLLASGQGLLLSNGKQWSRQRRLLTPAFHFDILKNYIHIFNSSTNMMHEKWRRLLAEGKNDFDMFEHLSELVVKRQRYLPHHLDWLYKRSAEGQRFYQACKIVHEFTASVLQKRRARIHQQEQTESTTQTSPSGNKRRAVDFLELLLLSKDENGDCLSNEEIKAQANTFMFAGHDTTASAISWVLFNLAMHQEYQERCRSEISALLEGRDTDDITWEDLSNLTFTTMCIKESMRIHPPVLALTRYYSQGINVPGGRHVPEGTICLISIYGTHRNPEVWPNPENFAMAEIRVVVALTLRRFRLLPGSRSPSRLGIEFGMAEPLLKRTLSKLRGRDRSRRKTDPRLNEGPKKTELVHSSSSSSVTEMEENFTRHAKITVSKKQNWSKLSSVSRDVEQLSSRNLVSQEQKSCSGKAQVSKQSSLKENGFDWRLKDLHKDGTHPRTCQKADTSDGADVADTGLPELVTPPVTEYCTSLGMGKLSGQGVYLQHLERSSRAWVLSSGKPQASDEAYIACFTERRHMTESESNIWYNPIPEEEDARASGEKLKKKEKDVLEDPWRRRDMEGAQEKRRDNLPQSCNPDVHHLAGGSGGAIEVASGSAGSSGSPGAQTKTSGGTTSTSSVMEKIKSPGTVRRLSMKMRKLPELRRKLSLRSSRNQRHLQGQGGSSDPPGGADEASPPNTRKESSNNVISRYHLDTSAPARPRRRSSRMHSASKVGYLSDGDSPELLPKQDLTQGSQGSSQDTQESPQPSSHHTWQDAVGSFRHYSLAEQPKCAQRVSGLLTVHLLGISELVRSRTAKYVFCSIQVDEVTRARTALLTCQETSLPLNHTFNLELERARMLKLIVLTPSANVVDGSASPSGQTRNRVCCLGAVAIPPLFKASRTQQLCVKLEPRGLLYVKLTLLEQWEVPPPRLSELPPPSVFGMDLRRLVEKEACDNKVPLIIQKCVAEIEKRGLKVVGLYRLCGSAAVKKELRDAFEKDSTTVTLNEELYPDINVITGILKDYLRELPSPLITRTLYEVVLEAMCVRPVCRNNDTHRSHNTVALLECLPEPEKATLSLLLDHLSLVASFSDCNLMTCQNLAVCFGPVLLTPTQDSWKGVGPSAFSSAAPGSSLGGKSFTQQSMEMASAVDFKRHIEALHYLLQLWPIPTGKVTDQSLYPSEDEKAPSPPSQRCAQRPSLRVELPLPQDVAVVSRRGRGRLESPPCNRYAGDWSVCGRDFLTNDDVDYDEVAGSESDELEEKKKDWVYTDDFALDFDAPFTCRLSLKDFDNLISDLERELAKQINFCL</sequence>
<name>A0A556TWT0_BAGYA</name>
<feature type="region of interest" description="Disordered" evidence="15">
    <location>
        <begin position="1264"/>
        <end position="1286"/>
    </location>
</feature>
<evidence type="ECO:0000256" key="14">
    <source>
        <dbReference type="ARBA" id="ARBA00075368"/>
    </source>
</evidence>
<evidence type="ECO:0000256" key="11">
    <source>
        <dbReference type="ARBA" id="ARBA00023288"/>
    </source>
</evidence>
<organism evidence="17 18">
    <name type="scientific">Bagarius yarrelli</name>
    <name type="common">Goonch</name>
    <name type="synonym">Bagrus yarrelli</name>
    <dbReference type="NCBI Taxonomy" id="175774"/>
    <lineage>
        <taxon>Eukaryota</taxon>
        <taxon>Metazoa</taxon>
        <taxon>Chordata</taxon>
        <taxon>Craniata</taxon>
        <taxon>Vertebrata</taxon>
        <taxon>Euteleostomi</taxon>
        <taxon>Actinopterygii</taxon>
        <taxon>Neopterygii</taxon>
        <taxon>Teleostei</taxon>
        <taxon>Ostariophysi</taxon>
        <taxon>Siluriformes</taxon>
        <taxon>Sisoridae</taxon>
        <taxon>Sisorinae</taxon>
        <taxon>Bagarius</taxon>
    </lineage>
</organism>
<dbReference type="OrthoDB" id="120383at2759"/>
<feature type="region of interest" description="Disordered" evidence="15">
    <location>
        <begin position="639"/>
        <end position="863"/>
    </location>
</feature>
<keyword evidence="8" id="KW-0408">Iron</keyword>
<evidence type="ECO:0000256" key="6">
    <source>
        <dbReference type="ARBA" id="ARBA00022723"/>
    </source>
</evidence>
<dbReference type="InterPro" id="IPR008936">
    <property type="entry name" value="Rho_GTPase_activation_prot"/>
</dbReference>
<keyword evidence="3" id="KW-0343">GTPase activation</keyword>
<feature type="compositionally biased region" description="Low complexity" evidence="15">
    <location>
        <begin position="699"/>
        <end position="728"/>
    </location>
</feature>
<dbReference type="SUPFAM" id="SSF48264">
    <property type="entry name" value="Cytochrome P450"/>
    <property type="match status" value="1"/>
</dbReference>
<dbReference type="GO" id="GO:0005096">
    <property type="term" value="F:GTPase activator activity"/>
    <property type="evidence" value="ECO:0007669"/>
    <property type="project" value="UniProtKB-KW"/>
</dbReference>
<dbReference type="GO" id="GO:0016705">
    <property type="term" value="F:oxidoreductase activity, acting on paired donors, with incorporation or reduction of molecular oxygen"/>
    <property type="evidence" value="ECO:0007669"/>
    <property type="project" value="InterPro"/>
</dbReference>
<protein>
    <recommendedName>
        <fullName evidence="13">Rho GTPase-activating protein SYDE1</fullName>
    </recommendedName>
    <alternativeName>
        <fullName evidence="14">Synapse defective protein 1 homolog 1</fullName>
    </alternativeName>
</protein>
<dbReference type="GO" id="GO:0007165">
    <property type="term" value="P:signal transduction"/>
    <property type="evidence" value="ECO:0007669"/>
    <property type="project" value="InterPro"/>
</dbReference>
<comment type="cofactor">
    <cofactor evidence="1">
        <name>heme</name>
        <dbReference type="ChEBI" id="CHEBI:30413"/>
    </cofactor>
</comment>
<gene>
    <name evidence="17" type="ORF">Baya_3872</name>
</gene>
<dbReference type="PRINTS" id="PR00385">
    <property type="entry name" value="P450"/>
</dbReference>
<dbReference type="GO" id="GO:0016477">
    <property type="term" value="P:cell migration"/>
    <property type="evidence" value="ECO:0007669"/>
    <property type="project" value="TreeGrafter"/>
</dbReference>
<evidence type="ECO:0000256" key="10">
    <source>
        <dbReference type="ARBA" id="ARBA00023139"/>
    </source>
</evidence>
<reference evidence="17 18" key="1">
    <citation type="journal article" date="2019" name="Genome Biol. Evol.">
        <title>Whole-Genome Sequencing of the Giant Devil Catfish, Bagarius yarrelli.</title>
        <authorList>
            <person name="Jiang W."/>
            <person name="Lv Y."/>
            <person name="Cheng L."/>
            <person name="Yang K."/>
            <person name="Chao B."/>
            <person name="Wang X."/>
            <person name="Li Y."/>
            <person name="Pan X."/>
            <person name="You X."/>
            <person name="Zhang Y."/>
            <person name="Yang J."/>
            <person name="Li J."/>
            <person name="Zhang X."/>
            <person name="Liu S."/>
            <person name="Sun C."/>
            <person name="Yang J."/>
            <person name="Shi Q."/>
        </authorList>
    </citation>
    <scope>NUCLEOTIDE SEQUENCE [LARGE SCALE GENOMIC DNA]</scope>
    <source>
        <strain evidence="17">JWS20170419001</strain>
        <tissue evidence="17">Muscle</tissue>
    </source>
</reference>
<dbReference type="InterPro" id="IPR001128">
    <property type="entry name" value="Cyt_P450"/>
</dbReference>
<evidence type="ECO:0000256" key="8">
    <source>
        <dbReference type="ARBA" id="ARBA00023004"/>
    </source>
</evidence>
<comment type="similarity">
    <text evidence="2">Belongs to the cytochrome P450 family.</text>
</comment>
<evidence type="ECO:0000256" key="5">
    <source>
        <dbReference type="ARBA" id="ARBA00022617"/>
    </source>
</evidence>
<evidence type="ECO:0000259" key="16">
    <source>
        <dbReference type="PROSITE" id="PS50238"/>
    </source>
</evidence>
<dbReference type="Pfam" id="PF00067">
    <property type="entry name" value="p450"/>
    <property type="match status" value="1"/>
</dbReference>
<dbReference type="PROSITE" id="PS50238">
    <property type="entry name" value="RHOGAP"/>
    <property type="match status" value="1"/>
</dbReference>
<evidence type="ECO:0000256" key="13">
    <source>
        <dbReference type="ARBA" id="ARBA00074687"/>
    </source>
</evidence>
<feature type="compositionally biased region" description="Basic and acidic residues" evidence="15">
    <location>
        <begin position="646"/>
        <end position="680"/>
    </location>
</feature>
<dbReference type="InterPro" id="IPR002402">
    <property type="entry name" value="Cyt_P450_E_grp-II"/>
</dbReference>
<feature type="compositionally biased region" description="Basic and acidic residues" evidence="15">
    <location>
        <begin position="447"/>
        <end position="461"/>
    </location>
</feature>
<dbReference type="GO" id="GO:0046578">
    <property type="term" value="P:regulation of Ras protein signal transduction"/>
    <property type="evidence" value="ECO:0007669"/>
    <property type="project" value="TreeGrafter"/>
</dbReference>
<keyword evidence="11" id="KW-0449">Lipoprotein</keyword>
<feature type="region of interest" description="Disordered" evidence="15">
    <location>
        <begin position="545"/>
        <end position="568"/>
    </location>
</feature>
<dbReference type="SUPFAM" id="SSF48350">
    <property type="entry name" value="GTPase activation domain, GAP"/>
    <property type="match status" value="1"/>
</dbReference>
<evidence type="ECO:0000256" key="15">
    <source>
        <dbReference type="SAM" id="MobiDB-lite"/>
    </source>
</evidence>
<comment type="caution">
    <text evidence="17">The sequence shown here is derived from an EMBL/GenBank/DDBJ whole genome shotgun (WGS) entry which is preliminary data.</text>
</comment>
<keyword evidence="10" id="KW-0564">Palmitate</keyword>
<dbReference type="GO" id="GO:0005506">
    <property type="term" value="F:iron ion binding"/>
    <property type="evidence" value="ECO:0007669"/>
    <property type="project" value="InterPro"/>
</dbReference>
<evidence type="ECO:0000256" key="12">
    <source>
        <dbReference type="ARBA" id="ARBA00057607"/>
    </source>
</evidence>
<keyword evidence="18" id="KW-1185">Reference proteome</keyword>
<feature type="compositionally biased region" description="Basic residues" evidence="15">
    <location>
        <begin position="437"/>
        <end position="446"/>
    </location>
</feature>
<evidence type="ECO:0000313" key="17">
    <source>
        <dbReference type="EMBL" id="TSL04192.1"/>
    </source>
</evidence>
<evidence type="ECO:0000313" key="18">
    <source>
        <dbReference type="Proteomes" id="UP000319801"/>
    </source>
</evidence>
<keyword evidence="7" id="KW-0560">Oxidoreductase</keyword>
<keyword evidence="9" id="KW-0503">Monooxygenase</keyword>
<dbReference type="GO" id="GO:0004497">
    <property type="term" value="F:monooxygenase activity"/>
    <property type="evidence" value="ECO:0007669"/>
    <property type="project" value="UniProtKB-KW"/>
</dbReference>
<dbReference type="Pfam" id="PF25336">
    <property type="entry name" value="C2_SYDE"/>
    <property type="match status" value="1"/>
</dbReference>
<accession>A0A556TWT0</accession>
<dbReference type="FunFam" id="1.10.555.10:FF:000051">
    <property type="entry name" value="Synapse defective Rho GTPase homolog 1"/>
    <property type="match status" value="1"/>
</dbReference>
<evidence type="ECO:0000256" key="3">
    <source>
        <dbReference type="ARBA" id="ARBA00022468"/>
    </source>
</evidence>
<evidence type="ECO:0000256" key="9">
    <source>
        <dbReference type="ARBA" id="ARBA00023033"/>
    </source>
</evidence>
<dbReference type="InterPro" id="IPR052118">
    <property type="entry name" value="Rho-GAP_regulator"/>
</dbReference>
<feature type="compositionally biased region" description="Low complexity" evidence="15">
    <location>
        <begin position="838"/>
        <end position="852"/>
    </location>
</feature>
<dbReference type="GO" id="GO:0020037">
    <property type="term" value="F:heme binding"/>
    <property type="evidence" value="ECO:0007669"/>
    <property type="project" value="InterPro"/>
</dbReference>
<keyword evidence="5" id="KW-0349">Heme</keyword>
<dbReference type="Gene3D" id="1.10.630.10">
    <property type="entry name" value="Cytochrome P450"/>
    <property type="match status" value="1"/>
</dbReference>
<evidence type="ECO:0000256" key="1">
    <source>
        <dbReference type="ARBA" id="ARBA00001971"/>
    </source>
</evidence>
<dbReference type="Gene3D" id="1.10.555.10">
    <property type="entry name" value="Rho GTPase activation protein"/>
    <property type="match status" value="1"/>
</dbReference>
<evidence type="ECO:0000256" key="2">
    <source>
        <dbReference type="ARBA" id="ARBA00010617"/>
    </source>
</evidence>
<dbReference type="InterPro" id="IPR000198">
    <property type="entry name" value="RhoGAP_dom"/>
</dbReference>
<dbReference type="PANTHER" id="PTHR46150">
    <property type="entry name" value="RHO GTPASE-ACTIVATING PROTEIN 100F"/>
    <property type="match status" value="1"/>
</dbReference>
<dbReference type="Pfam" id="PF00620">
    <property type="entry name" value="RhoGAP"/>
    <property type="match status" value="1"/>
</dbReference>
<proteinExistence type="inferred from homology"/>
<dbReference type="SMART" id="SM00324">
    <property type="entry name" value="RhoGAP"/>
    <property type="match status" value="1"/>
</dbReference>
<dbReference type="EMBL" id="VCAZ01000025">
    <property type="protein sequence ID" value="TSL04192.1"/>
    <property type="molecule type" value="Genomic_DNA"/>
</dbReference>
<dbReference type="GO" id="GO:0097060">
    <property type="term" value="C:synaptic membrane"/>
    <property type="evidence" value="ECO:0007669"/>
    <property type="project" value="TreeGrafter"/>
</dbReference>
<dbReference type="PANTHER" id="PTHR46150:SF2">
    <property type="entry name" value="RHO GTPASE-ACTIVATING PROTEIN SYDE1"/>
    <property type="match status" value="1"/>
</dbReference>